<dbReference type="EMBL" id="CP009976">
    <property type="protein sequence ID" value="AIZ42793.1"/>
    <property type="molecule type" value="Genomic_DNA"/>
</dbReference>
<dbReference type="GeneID" id="78062072"/>
<proteinExistence type="predicted"/>
<evidence type="ECO:0000313" key="1">
    <source>
        <dbReference type="EMBL" id="AIZ42793.1"/>
    </source>
</evidence>
<sequence length="61" mass="7458">MKKNKEIVTSFTQSLYRHYKDYLEDRINKNENYSFKEFAKKKNEEGTLRYLEAISNPIKHK</sequence>
<protein>
    <submittedName>
        <fullName evidence="1">Uncharacterized protein</fullName>
    </submittedName>
</protein>
<accession>A0AAU8RK95</accession>
<dbReference type="AlphaFoldDB" id="A0AAU8RK95"/>
<organism evidence="1 2">
    <name type="scientific">Cellulophaga baltica 18</name>
    <dbReference type="NCBI Taxonomy" id="1348584"/>
    <lineage>
        <taxon>Bacteria</taxon>
        <taxon>Pseudomonadati</taxon>
        <taxon>Bacteroidota</taxon>
        <taxon>Flavobacteriia</taxon>
        <taxon>Flavobacteriales</taxon>
        <taxon>Flavobacteriaceae</taxon>
        <taxon>Cellulophaga</taxon>
    </lineage>
</organism>
<evidence type="ECO:0000313" key="2">
    <source>
        <dbReference type="Proteomes" id="UP000030786"/>
    </source>
</evidence>
<reference evidence="1 2" key="1">
    <citation type="journal article" date="2014" name="Environ. Microbiol.">
        <title>Contrasting genomic patterns and infection strategies of two co-existing Bacteroidetes podovirus genera.</title>
        <authorList>
            <person name="Holmfeldt K."/>
            <person name="Howard-Varona C."/>
            <person name="Solonenko N."/>
            <person name="Sullivan M.B."/>
        </authorList>
    </citation>
    <scope>NUCLEOTIDE SEQUENCE [LARGE SCALE GENOMIC DNA]</scope>
    <source>
        <strain evidence="1 2">18</strain>
    </source>
</reference>
<dbReference type="KEGG" id="cbat:M666_15155"/>
<dbReference type="Proteomes" id="UP000030786">
    <property type="component" value="Chromosome"/>
</dbReference>
<dbReference type="RefSeq" id="WP_029446539.1">
    <property type="nucleotide sequence ID" value="NZ_CP009976.1"/>
</dbReference>
<gene>
    <name evidence="1" type="ORF">M666_15155</name>
</gene>
<name>A0AAU8RK95_9FLAO</name>